<evidence type="ECO:0000256" key="3">
    <source>
        <dbReference type="ARBA" id="ARBA00022806"/>
    </source>
</evidence>
<protein>
    <submittedName>
        <fullName evidence="6">UvrD/REP helicase</fullName>
    </submittedName>
</protein>
<evidence type="ECO:0000256" key="1">
    <source>
        <dbReference type="ARBA" id="ARBA00022741"/>
    </source>
</evidence>
<evidence type="ECO:0000256" key="2">
    <source>
        <dbReference type="ARBA" id="ARBA00022801"/>
    </source>
</evidence>
<dbReference type="InterPro" id="IPR014017">
    <property type="entry name" value="DNA_helicase_UvrD-like_C"/>
</dbReference>
<dbReference type="GO" id="GO:0000725">
    <property type="term" value="P:recombinational repair"/>
    <property type="evidence" value="ECO:0007669"/>
    <property type="project" value="TreeGrafter"/>
</dbReference>
<accession>A0AB94IPM5</accession>
<keyword evidence="7" id="KW-1185">Reference proteome</keyword>
<evidence type="ECO:0000259" key="5">
    <source>
        <dbReference type="Pfam" id="PF13361"/>
    </source>
</evidence>
<dbReference type="GO" id="GO:0003677">
    <property type="term" value="F:DNA binding"/>
    <property type="evidence" value="ECO:0007669"/>
    <property type="project" value="InterPro"/>
</dbReference>
<keyword evidence="4" id="KW-0067">ATP-binding</keyword>
<sequence length="327" mass="37889">MDEKNIEAVKGIIPTLYLNRERTYEFIQIRELTNPANNLLLHTLEIANLKGFQKNQIINRLTLLQNIKTMEPVNAIKLIRKVYDKYLEADERKNVTMHKEMVKETLAEIESSAARFKTISEFLAFVEEIIEKNKRMEELRKDPKADVVKLMTIHKSKGLEFPIVYLIGVSETFLLHASSLDIEERRDVILTSKGPDKIHSAIEAERRLVYVAVTRAEEELYISSPTEPRGQKVVTSRFILDVFTQPNVVKTNNNQQLNQRSTKNRKQPLLPKSTKRVVESSLVWECTTVTCYSWKRIASYEEMLNEQIPCSVCGGRMVKEVREIYSN</sequence>
<dbReference type="Gene3D" id="3.40.50.300">
    <property type="entry name" value="P-loop containing nucleotide triphosphate hydrolases"/>
    <property type="match status" value="1"/>
</dbReference>
<keyword evidence="1" id="KW-0547">Nucleotide-binding</keyword>
<keyword evidence="2" id="KW-0378">Hydrolase</keyword>
<evidence type="ECO:0000313" key="7">
    <source>
        <dbReference type="Proteomes" id="UP000018877"/>
    </source>
</evidence>
<dbReference type="AlphaFoldDB" id="A0AB94IPM5"/>
<dbReference type="Pfam" id="PF13361">
    <property type="entry name" value="UvrD_C"/>
    <property type="match status" value="1"/>
</dbReference>
<feature type="domain" description="UvrD-like helicase C-terminal" evidence="5">
    <location>
        <begin position="103"/>
        <end position="224"/>
    </location>
</feature>
<gene>
    <name evidence="6" type="ORF">BAVI_09886</name>
</gene>
<dbReference type="GO" id="GO:0005524">
    <property type="term" value="F:ATP binding"/>
    <property type="evidence" value="ECO:0007669"/>
    <property type="project" value="UniProtKB-KW"/>
</dbReference>
<reference evidence="6 7" key="1">
    <citation type="journal article" date="2014" name="Environ. Microbiol.">
        <title>The nitrate-ammonifying and nosZ-carrying bacterium Bacillus vireti is a potent source and sink for nitric and nitrous oxide under high nitrate conditions.</title>
        <authorList>
            <person name="Mania D."/>
            <person name="Heylen K."/>
            <person name="van Spanning R.J."/>
            <person name="Frostegard A."/>
        </authorList>
    </citation>
    <scope>NUCLEOTIDE SEQUENCE [LARGE SCALE GENOMIC DNA]</scope>
    <source>
        <strain evidence="6 7">LMG 21834</strain>
    </source>
</reference>
<dbReference type="InterPro" id="IPR027417">
    <property type="entry name" value="P-loop_NTPase"/>
</dbReference>
<dbReference type="GO" id="GO:0033202">
    <property type="term" value="C:DNA helicase complex"/>
    <property type="evidence" value="ECO:0007669"/>
    <property type="project" value="TreeGrafter"/>
</dbReference>
<dbReference type="Gene3D" id="1.10.486.10">
    <property type="entry name" value="PCRA, domain 4"/>
    <property type="match status" value="1"/>
</dbReference>
<evidence type="ECO:0000313" key="6">
    <source>
        <dbReference type="EMBL" id="ETI69061.1"/>
    </source>
</evidence>
<name>A0AB94IPM5_9BACI</name>
<organism evidence="6 7">
    <name type="scientific">Neobacillus vireti LMG 21834</name>
    <dbReference type="NCBI Taxonomy" id="1131730"/>
    <lineage>
        <taxon>Bacteria</taxon>
        <taxon>Bacillati</taxon>
        <taxon>Bacillota</taxon>
        <taxon>Bacilli</taxon>
        <taxon>Bacillales</taxon>
        <taxon>Bacillaceae</taxon>
        <taxon>Neobacillus</taxon>
    </lineage>
</organism>
<proteinExistence type="predicted"/>
<dbReference type="SUPFAM" id="SSF52540">
    <property type="entry name" value="P-loop containing nucleoside triphosphate hydrolases"/>
    <property type="match status" value="1"/>
</dbReference>
<dbReference type="GO" id="GO:0016787">
    <property type="term" value="F:hydrolase activity"/>
    <property type="evidence" value="ECO:0007669"/>
    <property type="project" value="UniProtKB-KW"/>
</dbReference>
<keyword evidence="3 6" id="KW-0347">Helicase</keyword>
<dbReference type="PANTHER" id="PTHR11070">
    <property type="entry name" value="UVRD / RECB / PCRA DNA HELICASE FAMILY MEMBER"/>
    <property type="match status" value="1"/>
</dbReference>
<dbReference type="GO" id="GO:0005829">
    <property type="term" value="C:cytosol"/>
    <property type="evidence" value="ECO:0007669"/>
    <property type="project" value="TreeGrafter"/>
</dbReference>
<dbReference type="PANTHER" id="PTHR11070:SF2">
    <property type="entry name" value="ATP-DEPENDENT DNA HELICASE SRS2"/>
    <property type="match status" value="1"/>
</dbReference>
<dbReference type="GO" id="GO:0043138">
    <property type="term" value="F:3'-5' DNA helicase activity"/>
    <property type="evidence" value="ECO:0007669"/>
    <property type="project" value="TreeGrafter"/>
</dbReference>
<evidence type="ECO:0000256" key="4">
    <source>
        <dbReference type="ARBA" id="ARBA00022840"/>
    </source>
</evidence>
<dbReference type="InterPro" id="IPR000212">
    <property type="entry name" value="DNA_helicase_UvrD/REP"/>
</dbReference>
<dbReference type="Proteomes" id="UP000018877">
    <property type="component" value="Unassembled WGS sequence"/>
</dbReference>
<dbReference type="EMBL" id="ALAN01000059">
    <property type="protein sequence ID" value="ETI69061.1"/>
    <property type="molecule type" value="Genomic_DNA"/>
</dbReference>
<comment type="caution">
    <text evidence="6">The sequence shown here is derived from an EMBL/GenBank/DDBJ whole genome shotgun (WGS) entry which is preliminary data.</text>
</comment>